<evidence type="ECO:0000313" key="2">
    <source>
        <dbReference type="Proteomes" id="UP001367508"/>
    </source>
</evidence>
<reference evidence="1 2" key="1">
    <citation type="submission" date="2024-01" db="EMBL/GenBank/DDBJ databases">
        <title>The genomes of 5 underutilized Papilionoideae crops provide insights into root nodulation and disease resistanc.</title>
        <authorList>
            <person name="Jiang F."/>
        </authorList>
    </citation>
    <scope>NUCLEOTIDE SEQUENCE [LARGE SCALE GENOMIC DNA]</scope>
    <source>
        <strain evidence="1">LVBAO_FW01</strain>
        <tissue evidence="1">Leaves</tissue>
    </source>
</reference>
<dbReference type="AlphaFoldDB" id="A0AAN9QR22"/>
<proteinExistence type="predicted"/>
<sequence length="124" mass="13588">MSQDQYNHSITSTLETYQPFPASYTCPKASLPDMVQAPGQLAVKSNSASHWRVDYPDLGLLLILLRILADLFPSWPRSSLLYHINETGFSHTLSYLMVSAGISASLPCPSLTGAWLNEKGSTNS</sequence>
<name>A0AAN9QR22_CANGL</name>
<accession>A0AAN9QR22</accession>
<gene>
    <name evidence="1" type="ORF">VNO77_14642</name>
</gene>
<keyword evidence="2" id="KW-1185">Reference proteome</keyword>
<organism evidence="1 2">
    <name type="scientific">Canavalia gladiata</name>
    <name type="common">Sword bean</name>
    <name type="synonym">Dolichos gladiatus</name>
    <dbReference type="NCBI Taxonomy" id="3824"/>
    <lineage>
        <taxon>Eukaryota</taxon>
        <taxon>Viridiplantae</taxon>
        <taxon>Streptophyta</taxon>
        <taxon>Embryophyta</taxon>
        <taxon>Tracheophyta</taxon>
        <taxon>Spermatophyta</taxon>
        <taxon>Magnoliopsida</taxon>
        <taxon>eudicotyledons</taxon>
        <taxon>Gunneridae</taxon>
        <taxon>Pentapetalae</taxon>
        <taxon>rosids</taxon>
        <taxon>fabids</taxon>
        <taxon>Fabales</taxon>
        <taxon>Fabaceae</taxon>
        <taxon>Papilionoideae</taxon>
        <taxon>50 kb inversion clade</taxon>
        <taxon>NPAAA clade</taxon>
        <taxon>indigoferoid/millettioid clade</taxon>
        <taxon>Phaseoleae</taxon>
        <taxon>Canavalia</taxon>
    </lineage>
</organism>
<dbReference type="Proteomes" id="UP001367508">
    <property type="component" value="Unassembled WGS sequence"/>
</dbReference>
<comment type="caution">
    <text evidence="1">The sequence shown here is derived from an EMBL/GenBank/DDBJ whole genome shotgun (WGS) entry which is preliminary data.</text>
</comment>
<evidence type="ECO:0000313" key="1">
    <source>
        <dbReference type="EMBL" id="KAK7344702.1"/>
    </source>
</evidence>
<protein>
    <submittedName>
        <fullName evidence="1">Uncharacterized protein</fullName>
    </submittedName>
</protein>
<dbReference type="EMBL" id="JAYMYQ010000003">
    <property type="protein sequence ID" value="KAK7344702.1"/>
    <property type="molecule type" value="Genomic_DNA"/>
</dbReference>